<feature type="domain" description="DUF7614" evidence="10">
    <location>
        <begin position="964"/>
        <end position="1096"/>
    </location>
</feature>
<evidence type="ECO:0000259" key="10">
    <source>
        <dbReference type="Pfam" id="PF24589"/>
    </source>
</evidence>
<dbReference type="EMBL" id="JASAOK010000001">
    <property type="protein sequence ID" value="KAK6227056.1"/>
    <property type="molecule type" value="Genomic_DNA"/>
</dbReference>
<comment type="caution">
    <text evidence="11">The sequence shown here is derived from an EMBL/GenBank/DDBJ whole genome shotgun (WGS) entry which is preliminary data.</text>
</comment>
<feature type="domain" description="DUF7612" evidence="8">
    <location>
        <begin position="673"/>
        <end position="805"/>
    </location>
</feature>
<dbReference type="Pfam" id="PF24588">
    <property type="entry name" value="DUF7613"/>
    <property type="match status" value="1"/>
</dbReference>
<evidence type="ECO:0000256" key="5">
    <source>
        <dbReference type="RuleBase" id="RU003844"/>
    </source>
</evidence>
<evidence type="ECO:0000256" key="1">
    <source>
        <dbReference type="ARBA" id="ARBA00008842"/>
    </source>
</evidence>
<reference evidence="11 12" key="1">
    <citation type="submission" date="2023-04" db="EMBL/GenBank/DDBJ databases">
        <title>Colletotrichum tabacum stain YC1 causing leaf anthracnose on Nicotiana tabacum(L.) cv.</title>
        <authorList>
            <person name="Ji Z."/>
            <person name="Wang M."/>
            <person name="Zhang J."/>
            <person name="Wang N."/>
            <person name="Zhou Z."/>
        </authorList>
    </citation>
    <scope>NUCLEOTIDE SEQUENCE [LARGE SCALE GENOMIC DNA]</scope>
    <source>
        <strain evidence="11 12">YC1</strain>
    </source>
</reference>
<feature type="region of interest" description="Disordered" evidence="6">
    <location>
        <begin position="1"/>
        <end position="43"/>
    </location>
</feature>
<keyword evidence="3" id="KW-0445">Lipid transport</keyword>
<evidence type="ECO:0000256" key="4">
    <source>
        <dbReference type="ARBA" id="ARBA00023121"/>
    </source>
</evidence>
<feature type="compositionally biased region" description="Low complexity" evidence="6">
    <location>
        <begin position="1559"/>
        <end position="1582"/>
    </location>
</feature>
<dbReference type="Gene3D" id="2.40.160.120">
    <property type="match status" value="1"/>
</dbReference>
<dbReference type="FunFam" id="1.10.287.2720:FF:000001">
    <property type="entry name" value="Oxysterol-binding OBPalpha"/>
    <property type="match status" value="1"/>
</dbReference>
<evidence type="ECO:0000259" key="8">
    <source>
        <dbReference type="Pfam" id="PF24587"/>
    </source>
</evidence>
<feature type="compositionally biased region" description="Polar residues" evidence="6">
    <location>
        <begin position="326"/>
        <end position="343"/>
    </location>
</feature>
<comment type="similarity">
    <text evidence="1 5">Belongs to the OSBP family.</text>
</comment>
<dbReference type="InterPro" id="IPR037239">
    <property type="entry name" value="OSBP_sf"/>
</dbReference>
<keyword evidence="4" id="KW-0446">Lipid-binding</keyword>
<dbReference type="InterPro" id="IPR056032">
    <property type="entry name" value="DUF7613"/>
</dbReference>
<accession>A0AAV9TU38</accession>
<feature type="compositionally biased region" description="Low complexity" evidence="6">
    <location>
        <begin position="313"/>
        <end position="325"/>
    </location>
</feature>
<feature type="region of interest" description="Disordered" evidence="6">
    <location>
        <begin position="1105"/>
        <end position="1125"/>
    </location>
</feature>
<keyword evidence="2" id="KW-0813">Transport</keyword>
<dbReference type="GO" id="GO:0032934">
    <property type="term" value="F:sterol binding"/>
    <property type="evidence" value="ECO:0007669"/>
    <property type="project" value="TreeGrafter"/>
</dbReference>
<evidence type="ECO:0000256" key="2">
    <source>
        <dbReference type="ARBA" id="ARBA00022448"/>
    </source>
</evidence>
<dbReference type="GO" id="GO:0016020">
    <property type="term" value="C:membrane"/>
    <property type="evidence" value="ECO:0007669"/>
    <property type="project" value="TreeGrafter"/>
</dbReference>
<feature type="compositionally biased region" description="Polar residues" evidence="6">
    <location>
        <begin position="278"/>
        <end position="288"/>
    </location>
</feature>
<dbReference type="GO" id="GO:0005829">
    <property type="term" value="C:cytosol"/>
    <property type="evidence" value="ECO:0007669"/>
    <property type="project" value="TreeGrafter"/>
</dbReference>
<feature type="compositionally biased region" description="Polar residues" evidence="6">
    <location>
        <begin position="77"/>
        <end position="90"/>
    </location>
</feature>
<evidence type="ECO:0000256" key="3">
    <source>
        <dbReference type="ARBA" id="ARBA00023055"/>
    </source>
</evidence>
<feature type="domain" description="DUF7613" evidence="9">
    <location>
        <begin position="808"/>
        <end position="958"/>
    </location>
</feature>
<feature type="region of interest" description="Disordered" evidence="6">
    <location>
        <begin position="1539"/>
        <end position="1636"/>
    </location>
</feature>
<dbReference type="Pfam" id="PF24587">
    <property type="entry name" value="DUF7612"/>
    <property type="match status" value="1"/>
</dbReference>
<gene>
    <name evidence="11" type="ORF">QIS74_00611</name>
</gene>
<evidence type="ECO:0000259" key="9">
    <source>
        <dbReference type="Pfam" id="PF24588"/>
    </source>
</evidence>
<sequence length="1636" mass="181528">MENEPPSATTSKRGRLMGKLFALKEKDRKPTAEETGSSINDFLNGPSDTLQVAHAAPASALPTLSKLDTTSATRYPQALSVASHSQQSLTLPYHPARSPGHSPGIPPRSPRRNNRKGLTVRFVDTYPEIIGEGGDESEIPSIEVSRRKKQPPPPSPNRRPIAAVHDSPPKAPSAPKDDSDFMPGRLRRTQTGYSSVGNEPVEPKEPPPAYREVAPGNAVSAPYLDTPTNVKDENRKSFIEHQQAEMRQAEGRAFAEAARSASQPSHPEREQYGGQASLIPQINESPTRSPVPPVKVPLPSRSPEDHRKPPDQSPSSVYSSSTDFSQPGNVNFSRQPSLSSQYNMAPPSAALSSRQASFNLHDAVLAVGEDALNTFVTRTRHLNELFRLHAETIKPLSACSQSELARAALWWFLKGRMALEIAVRARPSSPQGQMQNDMDRQQAYANLAKGYWLSEEAIPELLENKQLAPAAGINEIRSMLVTTLKKLAVSMKRNGSLPPEEAFLPQTIDKSIWVEYPRLSVDMIALLTADSSAAMTGVVRTPSPLEILETLPLGDTAENFTFGRITTDVFLMEQGMDSQRFYFPCLLTMVRPQKQPNLVFVIASQHGEVNLRIQGNKAAGPTWDDVRWRNETCSLEVKLPRGFMIVAQCSQQDYRMLWSMYDFGAKVQSTLFPRAEEHCVFRSTLRSFQYFDSDPQARAFPKEPVQGCDVALFEKIHKEHAAAGPRAYHRGFRIAVVSSPLTRTLSGINHSYTPQMPIPFGFLRSDGGEPALLLKYDNGRQKVTMALSFGDERERSQFHNILAGTSVQKDETIYADVPLLGFSISTGLQDGKYLPGVSQVPWTSLRVINEDADEDYSRTVLSDRLRVVVESKQGSLTDRVNLQPGELRVRLEVQDTKSLVVMRQPQFDMTATVADGSVEKDVPKAMTDMLQMLQTTQSIRTYSFPTQRDLHAFQAALTGFSVIFDGMAATFAISRRRMVVPIHKKWEAGSTRVQVVQQGSIIQLLAFFPDFHHGQCMNFQLKGTDVYEMISRSSKAGIKFVDAKFPLPRMPNSGDGPSDDMGFICLDLPDLPGEHDDISLLFENEAERDRLCQCLPAPVKGASRSLRASNRSSVDEARGAAAAEDDDTLVVEPDQGNVLGHIISQLRPGADLSRVVLPTFILEPRSMLERITNFMCHPEMLLPIPEIDDPVLRFVSVVKFYLSGWHIRPPGVKKPLNPILGEIFTCYWDLPDNTKAYYVSEQTSHHPPKSSYFYMVPEHHIRVDGTLKPRSKFLGNSAASMMEGTAVLSLLNRGKDKMKGERYILTQPNMYARGILFGKMKYELGDHSFVRCPELDLVADIEFKTKGWVSGTYNAIGGFIKHESTGEVLYELSGLWSEEMYVKDVKTGHKEMFFNARRSKPSNPLVRPIEEQDERESQKLWFATAQAVKDRNHELATDEKTKVEDRQREEREIRAREGVEWQPRLFRSVQGGPGAPEEEEEELEWIINAKIDSSNPQKQTEQILAIYPILPGQKPFATGAIPPHKPSVAEAPVEQALAGKSSVVQQQDGGNDLIDFGDAQATTPSASTLSAPADAPPAAQASRSGSGDIQSMLDKTGSQPADGPLMDFTTDMKKNVPPLKRADTSQDSFHDALESN</sequence>
<dbReference type="PROSITE" id="PS01013">
    <property type="entry name" value="OSBP"/>
    <property type="match status" value="1"/>
</dbReference>
<feature type="region of interest" description="Disordered" evidence="6">
    <location>
        <begin position="77"/>
        <end position="346"/>
    </location>
</feature>
<proteinExistence type="inferred from homology"/>
<dbReference type="InterPro" id="IPR018494">
    <property type="entry name" value="Oxysterol-bd_CS"/>
</dbReference>
<dbReference type="SUPFAM" id="SSF144000">
    <property type="entry name" value="Oxysterol-binding protein-like"/>
    <property type="match status" value="1"/>
</dbReference>
<dbReference type="InterPro" id="IPR056031">
    <property type="entry name" value="DUF7612"/>
</dbReference>
<dbReference type="Proteomes" id="UP001327957">
    <property type="component" value="Unassembled WGS sequence"/>
</dbReference>
<feature type="compositionally biased region" description="Polar residues" evidence="6">
    <location>
        <begin position="1"/>
        <end position="11"/>
    </location>
</feature>
<dbReference type="GO" id="GO:0032541">
    <property type="term" value="C:cortical endoplasmic reticulum"/>
    <property type="evidence" value="ECO:0007669"/>
    <property type="project" value="TreeGrafter"/>
</dbReference>
<dbReference type="InterPro" id="IPR056030">
    <property type="entry name" value="DUF7611"/>
</dbReference>
<evidence type="ECO:0008006" key="13">
    <source>
        <dbReference type="Google" id="ProtNLM"/>
    </source>
</evidence>
<dbReference type="PANTHER" id="PTHR10972">
    <property type="entry name" value="OXYSTEROL-BINDING PROTEIN-RELATED"/>
    <property type="match status" value="1"/>
</dbReference>
<evidence type="ECO:0000259" key="7">
    <source>
        <dbReference type="Pfam" id="PF24586"/>
    </source>
</evidence>
<dbReference type="PANTHER" id="PTHR10972:SF102">
    <property type="entry name" value="OXYSTEROL-BINDING PROTEIN"/>
    <property type="match status" value="1"/>
</dbReference>
<dbReference type="InterPro" id="IPR000648">
    <property type="entry name" value="Oxysterol-bd"/>
</dbReference>
<name>A0AAV9TU38_9PEZI</name>
<feature type="compositionally biased region" description="Polar residues" evidence="6">
    <location>
        <begin position="34"/>
        <end position="43"/>
    </location>
</feature>
<dbReference type="FunFam" id="2.40.160.120:FF:000007">
    <property type="entry name" value="Oxysterol binding protein"/>
    <property type="match status" value="1"/>
</dbReference>
<protein>
    <recommendedName>
        <fullName evidence="13">Oxysterol-binding protein-like protein</fullName>
    </recommendedName>
</protein>
<dbReference type="Pfam" id="PF24586">
    <property type="entry name" value="DUF7611"/>
    <property type="match status" value="1"/>
</dbReference>
<keyword evidence="12" id="KW-1185">Reference proteome</keyword>
<dbReference type="InterPro" id="IPR056033">
    <property type="entry name" value="DUF7614"/>
</dbReference>
<feature type="compositionally biased region" description="Basic and acidic residues" evidence="6">
    <location>
        <begin position="22"/>
        <end position="32"/>
    </location>
</feature>
<dbReference type="GO" id="GO:0006869">
    <property type="term" value="P:lipid transport"/>
    <property type="evidence" value="ECO:0007669"/>
    <property type="project" value="UniProtKB-KW"/>
</dbReference>
<evidence type="ECO:0000313" key="11">
    <source>
        <dbReference type="EMBL" id="KAK6227056.1"/>
    </source>
</evidence>
<dbReference type="Gene3D" id="1.10.287.2720">
    <property type="match status" value="1"/>
</dbReference>
<organism evidence="11 12">
    <name type="scientific">Colletotrichum tabaci</name>
    <dbReference type="NCBI Taxonomy" id="1209068"/>
    <lineage>
        <taxon>Eukaryota</taxon>
        <taxon>Fungi</taxon>
        <taxon>Dikarya</taxon>
        <taxon>Ascomycota</taxon>
        <taxon>Pezizomycotina</taxon>
        <taxon>Sordariomycetes</taxon>
        <taxon>Hypocreomycetidae</taxon>
        <taxon>Glomerellales</taxon>
        <taxon>Glomerellaceae</taxon>
        <taxon>Colletotrichum</taxon>
        <taxon>Colletotrichum destructivum species complex</taxon>
    </lineage>
</organism>
<dbReference type="Pfam" id="PF01237">
    <property type="entry name" value="Oxysterol_BP"/>
    <property type="match status" value="1"/>
</dbReference>
<feature type="domain" description="DUF7611" evidence="7">
    <location>
        <begin position="516"/>
        <end position="671"/>
    </location>
</feature>
<evidence type="ECO:0000256" key="6">
    <source>
        <dbReference type="SAM" id="MobiDB-lite"/>
    </source>
</evidence>
<feature type="compositionally biased region" description="Basic and acidic residues" evidence="6">
    <location>
        <begin position="230"/>
        <end position="250"/>
    </location>
</feature>
<dbReference type="Pfam" id="PF24589">
    <property type="entry name" value="DUF7614"/>
    <property type="match status" value="1"/>
</dbReference>
<dbReference type="Gene3D" id="3.30.70.3490">
    <property type="match status" value="1"/>
</dbReference>
<feature type="compositionally biased region" description="Basic and acidic residues" evidence="6">
    <location>
        <begin position="1610"/>
        <end position="1636"/>
    </location>
</feature>
<evidence type="ECO:0000313" key="12">
    <source>
        <dbReference type="Proteomes" id="UP001327957"/>
    </source>
</evidence>